<dbReference type="Pfam" id="PF00013">
    <property type="entry name" value="KH_1"/>
    <property type="match status" value="5"/>
</dbReference>
<dbReference type="CDD" id="cd22459">
    <property type="entry name" value="KH-I_PEPPER_rpt1_like"/>
    <property type="match status" value="1"/>
</dbReference>
<dbReference type="InterPro" id="IPR004088">
    <property type="entry name" value="KH_dom_type_1"/>
</dbReference>
<dbReference type="CDD" id="cd22462">
    <property type="entry name" value="KH-I_HEN4_like_rpt5"/>
    <property type="match status" value="1"/>
</dbReference>
<dbReference type="Proteomes" id="UP000316621">
    <property type="component" value="Chromosome 1"/>
</dbReference>
<feature type="compositionally biased region" description="Polar residues" evidence="3">
    <location>
        <begin position="517"/>
        <end position="527"/>
    </location>
</feature>
<gene>
    <name evidence="5" type="ORF">C5167_038568</name>
</gene>
<sequence>MENNFLPLKRPFQYLSSTTTMQENNYNNPYNNHGGGGAGGGGGGGGGESKRRSKIPPPPLVIPPGHVSFRMLCHVSKIGQVIGKSGSIVKLFRKETGAKIRVEEPVNDSGERLIIIIAPENPKKMIQLKGLNEHEVEQVEVSPAQETLVRVFDRVLDVDSEIEGLFPPGGGNVCCRLLADTSQIGSVIGKGGQIVAKIRKDSGAKVRVLPAEELPPCASPSDELIQIMGDIFPVKKALVSISRRLQDRPPLDKAQAAGSLPSVSTSSQTFPDPRKEFPRRNHMVPPTSGSSSQTFSDPRVEFLHRNHMPPIAGNSVDYASRGRPLATEAVRNSMLEPAKTPQEIVFRLLCSNEKVGGVIGKGGTIVKTLQSETGASISFGSPVPESDERVITITASESQHKQAQNAVVCVFVRSVEVGVEKGLESGPRKGAPVSARLLIPTSQVGCLIGKGGTIITEIRMTTGAFIRILGGDQVPKCASENDEVVQITGEFGNVQNALLHITGRLWQNLFPGRVTNGAESRNYSSTVPEVGHFGRNREPQSSTLYPTVGHPHHSERQPTLTQSMDHLGISHPSDDSRQWPSQTVGGSLRSTMEVGKGMTSHGDSMEFARKSAIVTNTTLEIQVPEHVFGSVYGENGGNLKRLRQISGAQVEVRDPRPGTDTGMVIISGTPDQTQAAQSLLQAFILSGRP</sequence>
<name>A0A4Y7ICY8_PAPSO</name>
<evidence type="ECO:0000256" key="2">
    <source>
        <dbReference type="PROSITE-ProRule" id="PRU00117"/>
    </source>
</evidence>
<evidence type="ECO:0000256" key="1">
    <source>
        <dbReference type="ARBA" id="ARBA00022737"/>
    </source>
</evidence>
<dbReference type="Gramene" id="RZC45612">
    <property type="protein sequence ID" value="RZC45612"/>
    <property type="gene ID" value="C5167_038568"/>
</dbReference>
<evidence type="ECO:0000313" key="5">
    <source>
        <dbReference type="EMBL" id="RZC45612.1"/>
    </source>
</evidence>
<keyword evidence="1" id="KW-0677">Repeat</keyword>
<dbReference type="Gene3D" id="3.30.310.210">
    <property type="match status" value="1"/>
</dbReference>
<evidence type="ECO:0000313" key="6">
    <source>
        <dbReference type="Proteomes" id="UP000316621"/>
    </source>
</evidence>
<dbReference type="STRING" id="3469.A0A4Y7ICY8"/>
<dbReference type="GO" id="GO:0003723">
    <property type="term" value="F:RNA binding"/>
    <property type="evidence" value="ECO:0007669"/>
    <property type="project" value="UniProtKB-UniRule"/>
</dbReference>
<dbReference type="CDD" id="cd22460">
    <property type="entry name" value="KH-I_PEPPER_rpt2_like"/>
    <property type="match status" value="2"/>
</dbReference>
<dbReference type="AlphaFoldDB" id="A0A4Y7ICY8"/>
<organism evidence="5 6">
    <name type="scientific">Papaver somniferum</name>
    <name type="common">Opium poppy</name>
    <dbReference type="NCBI Taxonomy" id="3469"/>
    <lineage>
        <taxon>Eukaryota</taxon>
        <taxon>Viridiplantae</taxon>
        <taxon>Streptophyta</taxon>
        <taxon>Embryophyta</taxon>
        <taxon>Tracheophyta</taxon>
        <taxon>Spermatophyta</taxon>
        <taxon>Magnoliopsida</taxon>
        <taxon>Ranunculales</taxon>
        <taxon>Papaveraceae</taxon>
        <taxon>Papaveroideae</taxon>
        <taxon>Papaver</taxon>
    </lineage>
</organism>
<reference evidence="5 6" key="1">
    <citation type="journal article" date="2018" name="Science">
        <title>The opium poppy genome and morphinan production.</title>
        <authorList>
            <person name="Guo L."/>
            <person name="Winzer T."/>
            <person name="Yang X."/>
            <person name="Li Y."/>
            <person name="Ning Z."/>
            <person name="He Z."/>
            <person name="Teodor R."/>
            <person name="Lu Y."/>
            <person name="Bowser T.A."/>
            <person name="Graham I.A."/>
            <person name="Ye K."/>
        </authorList>
    </citation>
    <scope>NUCLEOTIDE SEQUENCE [LARGE SCALE GENOMIC DNA]</scope>
    <source>
        <strain evidence="6">cv. HN1</strain>
        <tissue evidence="5">Leaves</tissue>
    </source>
</reference>
<dbReference type="PANTHER" id="PTHR10288">
    <property type="entry name" value="KH DOMAIN CONTAINING RNA BINDING PROTEIN"/>
    <property type="match status" value="1"/>
</dbReference>
<proteinExistence type="predicted"/>
<feature type="region of interest" description="Disordered" evidence="3">
    <location>
        <begin position="21"/>
        <end position="60"/>
    </location>
</feature>
<feature type="region of interest" description="Disordered" evidence="3">
    <location>
        <begin position="517"/>
        <end position="588"/>
    </location>
</feature>
<dbReference type="SUPFAM" id="SSF54791">
    <property type="entry name" value="Eukaryotic type KH-domain (KH-domain type I)"/>
    <property type="match status" value="5"/>
</dbReference>
<feature type="domain" description="K Homology" evidence="4">
    <location>
        <begin position="171"/>
        <end position="246"/>
    </location>
</feature>
<keyword evidence="6" id="KW-1185">Reference proteome</keyword>
<dbReference type="OrthoDB" id="442947at2759"/>
<feature type="domain" description="K Homology" evidence="4">
    <location>
        <begin position="431"/>
        <end position="506"/>
    </location>
</feature>
<evidence type="ECO:0000259" key="4">
    <source>
        <dbReference type="SMART" id="SM00322"/>
    </source>
</evidence>
<dbReference type="PROSITE" id="PS50084">
    <property type="entry name" value="KH_TYPE_1"/>
    <property type="match status" value="5"/>
</dbReference>
<evidence type="ECO:0000256" key="3">
    <source>
        <dbReference type="SAM" id="MobiDB-lite"/>
    </source>
</evidence>
<feature type="region of interest" description="Disordered" evidence="3">
    <location>
        <begin position="250"/>
        <end position="296"/>
    </location>
</feature>
<dbReference type="InterPro" id="IPR036612">
    <property type="entry name" value="KH_dom_type_1_sf"/>
</dbReference>
<dbReference type="EMBL" id="CM010715">
    <property type="protein sequence ID" value="RZC45612.1"/>
    <property type="molecule type" value="Genomic_DNA"/>
</dbReference>
<dbReference type="SMART" id="SM00322">
    <property type="entry name" value="KH"/>
    <property type="match status" value="5"/>
</dbReference>
<protein>
    <recommendedName>
        <fullName evidence="4">K Homology domain-containing protein</fullName>
    </recommendedName>
</protein>
<feature type="compositionally biased region" description="Gly residues" evidence="3">
    <location>
        <begin position="33"/>
        <end position="47"/>
    </location>
</feature>
<dbReference type="Gene3D" id="3.30.1370.10">
    <property type="entry name" value="K Homology domain, type 1"/>
    <property type="match status" value="3"/>
</dbReference>
<accession>A0A4Y7ICY8</accession>
<dbReference type="OMA" id="PSHTFPQ"/>
<feature type="domain" description="K Homology" evidence="4">
    <location>
        <begin position="615"/>
        <end position="685"/>
    </location>
</feature>
<feature type="domain" description="K Homology" evidence="4">
    <location>
        <begin position="65"/>
        <end position="137"/>
    </location>
</feature>
<feature type="domain" description="K Homology" evidence="4">
    <location>
        <begin position="342"/>
        <end position="412"/>
    </location>
</feature>
<feature type="compositionally biased region" description="Polar residues" evidence="3">
    <location>
        <begin position="578"/>
        <end position="588"/>
    </location>
</feature>
<keyword evidence="2" id="KW-0694">RNA-binding</keyword>
<dbReference type="InterPro" id="IPR004087">
    <property type="entry name" value="KH_dom"/>
</dbReference>
<feature type="compositionally biased region" description="Polar residues" evidence="3">
    <location>
        <begin position="261"/>
        <end position="270"/>
    </location>
</feature>
<feature type="compositionally biased region" description="Polar residues" evidence="3">
    <location>
        <begin position="287"/>
        <end position="296"/>
    </location>
</feature>